<reference evidence="2 3" key="1">
    <citation type="submission" date="2019-07" db="EMBL/GenBank/DDBJ databases">
        <title>Genomic Encyclopedia of Type Strains, Phase III (KMG-III): the genomes of soil and plant-associated and newly described type strains.</title>
        <authorList>
            <person name="Whitman W."/>
        </authorList>
    </citation>
    <scope>NUCLEOTIDE SEQUENCE [LARGE SCALE GENOMIC DNA]</scope>
    <source>
        <strain evidence="2 3">BL24</strain>
    </source>
</reference>
<comment type="caution">
    <text evidence="2">The sequence shown here is derived from an EMBL/GenBank/DDBJ whole genome shotgun (WGS) entry which is preliminary data.</text>
</comment>
<keyword evidence="1" id="KW-1133">Transmembrane helix</keyword>
<evidence type="ECO:0000313" key="3">
    <source>
        <dbReference type="Proteomes" id="UP000323257"/>
    </source>
</evidence>
<protein>
    <submittedName>
        <fullName evidence="2">Uncharacterized protein</fullName>
    </submittedName>
</protein>
<accession>A0A5S5C4I4</accession>
<dbReference type="OrthoDB" id="2877173at2"/>
<proteinExistence type="predicted"/>
<gene>
    <name evidence="2" type="ORF">BCM02_107224</name>
</gene>
<feature type="transmembrane region" description="Helical" evidence="1">
    <location>
        <begin position="25"/>
        <end position="44"/>
    </location>
</feature>
<keyword evidence="1" id="KW-0472">Membrane</keyword>
<evidence type="ECO:0000256" key="1">
    <source>
        <dbReference type="SAM" id="Phobius"/>
    </source>
</evidence>
<name>A0A5S5C4I4_9BACL</name>
<keyword evidence="3" id="KW-1185">Reference proteome</keyword>
<dbReference type="Proteomes" id="UP000323257">
    <property type="component" value="Unassembled WGS sequence"/>
</dbReference>
<dbReference type="RefSeq" id="WP_148930796.1">
    <property type="nucleotide sequence ID" value="NZ_VNHS01000007.1"/>
</dbReference>
<dbReference type="EMBL" id="VNHS01000007">
    <property type="protein sequence ID" value="TYP73240.1"/>
    <property type="molecule type" value="Genomic_DNA"/>
</dbReference>
<evidence type="ECO:0000313" key="2">
    <source>
        <dbReference type="EMBL" id="TYP73240.1"/>
    </source>
</evidence>
<keyword evidence="1" id="KW-0812">Transmembrane</keyword>
<feature type="transmembrane region" description="Helical" evidence="1">
    <location>
        <begin position="96"/>
        <end position="121"/>
    </location>
</feature>
<sequence>MVFLLYLLINAGVVYGFFRIRSKQLAPLEILFYWCIGSMLVQNYSALQTMNFKSAMVPDQLGPAFAHLLNRTVLYPVLTLLFLHTFKASKGAGTRLICLIGFSLLMYGFEYLSGALGVFVHLTLKEWWAMTYWLLHNLIMVGIMILFRNKLQSGGAR</sequence>
<feature type="transmembrane region" description="Helical" evidence="1">
    <location>
        <begin position="127"/>
        <end position="147"/>
    </location>
</feature>
<organism evidence="2 3">
    <name type="scientific">Paenibacillus methanolicus</name>
    <dbReference type="NCBI Taxonomy" id="582686"/>
    <lineage>
        <taxon>Bacteria</taxon>
        <taxon>Bacillati</taxon>
        <taxon>Bacillota</taxon>
        <taxon>Bacilli</taxon>
        <taxon>Bacillales</taxon>
        <taxon>Paenibacillaceae</taxon>
        <taxon>Paenibacillus</taxon>
    </lineage>
</organism>
<dbReference type="AlphaFoldDB" id="A0A5S5C4I4"/>